<comment type="caution">
    <text evidence="2">The sequence shown here is derived from an EMBL/GenBank/DDBJ whole genome shotgun (WGS) entry which is preliminary data.</text>
</comment>
<evidence type="ECO:0008006" key="4">
    <source>
        <dbReference type="Google" id="ProtNLM"/>
    </source>
</evidence>
<proteinExistence type="predicted"/>
<name>A0ABR8MDB9_9ACTN</name>
<gene>
    <name evidence="2" type="ORF">IEZ25_05790</name>
</gene>
<reference evidence="2 3" key="1">
    <citation type="submission" date="2020-09" db="EMBL/GenBank/DDBJ databases">
        <title>novel species in genus Nocardioides.</title>
        <authorList>
            <person name="Zhang G."/>
        </authorList>
    </citation>
    <scope>NUCLEOTIDE SEQUENCE [LARGE SCALE GENOMIC DNA]</scope>
    <source>
        <strain evidence="2 3">19197</strain>
    </source>
</reference>
<dbReference type="RefSeq" id="WP_191198447.1">
    <property type="nucleotide sequence ID" value="NZ_BAAAPA010000003.1"/>
</dbReference>
<sequence length="66" mass="6773">MYDDYDTCSVCGSAVRLLPNPGASADPSDGPGGPRDGFVGAGDDPVDVRECTNEDCPTRKVDGPNA</sequence>
<dbReference type="Proteomes" id="UP000649289">
    <property type="component" value="Unassembled WGS sequence"/>
</dbReference>
<protein>
    <recommendedName>
        <fullName evidence="4">Ferredoxin</fullName>
    </recommendedName>
</protein>
<evidence type="ECO:0000313" key="2">
    <source>
        <dbReference type="EMBL" id="MBD3914120.1"/>
    </source>
</evidence>
<keyword evidence="3" id="KW-1185">Reference proteome</keyword>
<feature type="compositionally biased region" description="Basic and acidic residues" evidence="1">
    <location>
        <begin position="46"/>
        <end position="66"/>
    </location>
</feature>
<accession>A0ABR8MDB9</accession>
<feature type="region of interest" description="Disordered" evidence="1">
    <location>
        <begin position="19"/>
        <end position="66"/>
    </location>
</feature>
<organism evidence="2 3">
    <name type="scientific">Nocardioides hwasunensis</name>
    <dbReference type="NCBI Taxonomy" id="397258"/>
    <lineage>
        <taxon>Bacteria</taxon>
        <taxon>Bacillati</taxon>
        <taxon>Actinomycetota</taxon>
        <taxon>Actinomycetes</taxon>
        <taxon>Propionibacteriales</taxon>
        <taxon>Nocardioidaceae</taxon>
        <taxon>Nocardioides</taxon>
    </lineage>
</organism>
<dbReference type="EMBL" id="JACXYY010000002">
    <property type="protein sequence ID" value="MBD3914120.1"/>
    <property type="molecule type" value="Genomic_DNA"/>
</dbReference>
<evidence type="ECO:0000313" key="3">
    <source>
        <dbReference type="Proteomes" id="UP000649289"/>
    </source>
</evidence>
<evidence type="ECO:0000256" key="1">
    <source>
        <dbReference type="SAM" id="MobiDB-lite"/>
    </source>
</evidence>